<accession>A0A6J4KGY5</accession>
<sequence length="349" mass="36870">MWSRARSLGLLLLSTASLSTGLSGCDAAAETAANGLRPGAVADIERRDSAPADTVPAKPKRQIVPDVEVVVNIPSGRLELMAGGSVVKSYPVSVGSARYATPVGGYLLATVIWNPWWNPPPGSGWARNRKPEPPGPRNPMGRVKLHMDELIYIHGTTSEGRLGAPASHGCIRMSNADVVDLAKRLHRIAAPHADSAELERLARPGRNERHTVMARSIRMRVTYQVARLRGDRLHVYPNVYGKDVAFASAVKREMARAGMDTTEVPSLAMARLRQGAARGGASFALADIPHLRPEPPRPAAERGPALLGTPAVGAATALANASEPVPAAQEPAAPADSATVPLAEADDEP</sequence>
<dbReference type="InterPro" id="IPR005490">
    <property type="entry name" value="LD_TPept_cat_dom"/>
</dbReference>
<comment type="pathway">
    <text evidence="1 9">Cell wall biogenesis; peptidoglycan biosynthesis.</text>
</comment>
<keyword evidence="4" id="KW-0808">Transferase</keyword>
<keyword evidence="6 9" id="KW-0133">Cell shape</keyword>
<feature type="compositionally biased region" description="Low complexity" evidence="10">
    <location>
        <begin position="321"/>
        <end position="338"/>
    </location>
</feature>
<evidence type="ECO:0000256" key="8">
    <source>
        <dbReference type="ARBA" id="ARBA00023316"/>
    </source>
</evidence>
<evidence type="ECO:0000259" key="12">
    <source>
        <dbReference type="PROSITE" id="PS52029"/>
    </source>
</evidence>
<feature type="region of interest" description="Disordered" evidence="10">
    <location>
        <begin position="317"/>
        <end position="349"/>
    </location>
</feature>
<evidence type="ECO:0000313" key="13">
    <source>
        <dbReference type="EMBL" id="CAA9303490.1"/>
    </source>
</evidence>
<dbReference type="Gene3D" id="2.40.440.10">
    <property type="entry name" value="L,D-transpeptidase catalytic domain-like"/>
    <property type="match status" value="1"/>
</dbReference>
<evidence type="ECO:0000256" key="5">
    <source>
        <dbReference type="ARBA" id="ARBA00022801"/>
    </source>
</evidence>
<gene>
    <name evidence="13" type="ORF">AVDCRST_MAG89-639</name>
</gene>
<dbReference type="GO" id="GO:0071555">
    <property type="term" value="P:cell wall organization"/>
    <property type="evidence" value="ECO:0007669"/>
    <property type="project" value="UniProtKB-UniRule"/>
</dbReference>
<evidence type="ECO:0000256" key="6">
    <source>
        <dbReference type="ARBA" id="ARBA00022960"/>
    </source>
</evidence>
<evidence type="ECO:0000256" key="1">
    <source>
        <dbReference type="ARBA" id="ARBA00004752"/>
    </source>
</evidence>
<dbReference type="CDD" id="cd16913">
    <property type="entry name" value="YkuD_like"/>
    <property type="match status" value="1"/>
</dbReference>
<comment type="similarity">
    <text evidence="2">Belongs to the YkuD family.</text>
</comment>
<dbReference type="Pfam" id="PF03734">
    <property type="entry name" value="YkuD"/>
    <property type="match status" value="1"/>
</dbReference>
<feature type="active site" description="Proton donor/acceptor" evidence="9">
    <location>
        <position position="154"/>
    </location>
</feature>
<proteinExistence type="inferred from homology"/>
<keyword evidence="5" id="KW-0378">Hydrolase</keyword>
<feature type="signal peptide" evidence="11">
    <location>
        <begin position="1"/>
        <end position="28"/>
    </location>
</feature>
<dbReference type="PANTHER" id="PTHR30582">
    <property type="entry name" value="L,D-TRANSPEPTIDASE"/>
    <property type="match status" value="1"/>
</dbReference>
<keyword evidence="8 9" id="KW-0961">Cell wall biogenesis/degradation</keyword>
<evidence type="ECO:0000256" key="2">
    <source>
        <dbReference type="ARBA" id="ARBA00005992"/>
    </source>
</evidence>
<dbReference type="InterPro" id="IPR038063">
    <property type="entry name" value="Transpep_catalytic_dom"/>
</dbReference>
<reference evidence="13" key="1">
    <citation type="submission" date="2020-02" db="EMBL/GenBank/DDBJ databases">
        <authorList>
            <person name="Meier V. D."/>
        </authorList>
    </citation>
    <scope>NUCLEOTIDE SEQUENCE</scope>
    <source>
        <strain evidence="13">AVDCRST_MAG89</strain>
    </source>
</reference>
<dbReference type="GO" id="GO:0071972">
    <property type="term" value="F:peptidoglycan L,D-transpeptidase activity"/>
    <property type="evidence" value="ECO:0007669"/>
    <property type="project" value="TreeGrafter"/>
</dbReference>
<evidence type="ECO:0000256" key="3">
    <source>
        <dbReference type="ARBA" id="ARBA00022676"/>
    </source>
</evidence>
<protein>
    <recommendedName>
        <fullName evidence="12">L,D-TPase catalytic domain-containing protein</fullName>
    </recommendedName>
</protein>
<feature type="region of interest" description="Disordered" evidence="10">
    <location>
        <begin position="289"/>
        <end position="308"/>
    </location>
</feature>
<dbReference type="PANTHER" id="PTHR30582:SF24">
    <property type="entry name" value="L,D-TRANSPEPTIDASE ERFK_SRFK-RELATED"/>
    <property type="match status" value="1"/>
</dbReference>
<keyword evidence="11" id="KW-0732">Signal</keyword>
<dbReference type="GO" id="GO:0016757">
    <property type="term" value="F:glycosyltransferase activity"/>
    <property type="evidence" value="ECO:0007669"/>
    <property type="project" value="UniProtKB-KW"/>
</dbReference>
<keyword evidence="7 9" id="KW-0573">Peptidoglycan synthesis</keyword>
<evidence type="ECO:0000256" key="10">
    <source>
        <dbReference type="SAM" id="MobiDB-lite"/>
    </source>
</evidence>
<feature type="domain" description="L,D-TPase catalytic" evidence="12">
    <location>
        <begin position="67"/>
        <end position="201"/>
    </location>
</feature>
<dbReference type="GO" id="GO:0018104">
    <property type="term" value="P:peptidoglycan-protein cross-linking"/>
    <property type="evidence" value="ECO:0007669"/>
    <property type="project" value="TreeGrafter"/>
</dbReference>
<dbReference type="UniPathway" id="UPA00219"/>
<feature type="active site" description="Nucleophile" evidence="9">
    <location>
        <position position="170"/>
    </location>
</feature>
<organism evidence="13">
    <name type="scientific">uncultured Gemmatimonadota bacterium</name>
    <dbReference type="NCBI Taxonomy" id="203437"/>
    <lineage>
        <taxon>Bacteria</taxon>
        <taxon>Pseudomonadati</taxon>
        <taxon>Gemmatimonadota</taxon>
        <taxon>environmental samples</taxon>
    </lineage>
</organism>
<feature type="chain" id="PRO_5026746513" description="L,D-TPase catalytic domain-containing protein" evidence="11">
    <location>
        <begin position="29"/>
        <end position="349"/>
    </location>
</feature>
<dbReference type="GO" id="GO:0008360">
    <property type="term" value="P:regulation of cell shape"/>
    <property type="evidence" value="ECO:0007669"/>
    <property type="project" value="UniProtKB-UniRule"/>
</dbReference>
<evidence type="ECO:0000256" key="11">
    <source>
        <dbReference type="SAM" id="SignalP"/>
    </source>
</evidence>
<keyword evidence="3" id="KW-0328">Glycosyltransferase</keyword>
<dbReference type="EMBL" id="CADCTV010000141">
    <property type="protein sequence ID" value="CAA9303490.1"/>
    <property type="molecule type" value="Genomic_DNA"/>
</dbReference>
<evidence type="ECO:0000256" key="9">
    <source>
        <dbReference type="PROSITE-ProRule" id="PRU01373"/>
    </source>
</evidence>
<name>A0A6J4KGY5_9BACT</name>
<dbReference type="GO" id="GO:0005576">
    <property type="term" value="C:extracellular region"/>
    <property type="evidence" value="ECO:0007669"/>
    <property type="project" value="TreeGrafter"/>
</dbReference>
<dbReference type="InterPro" id="IPR050979">
    <property type="entry name" value="LD-transpeptidase"/>
</dbReference>
<dbReference type="PROSITE" id="PS52029">
    <property type="entry name" value="LD_TPASE"/>
    <property type="match status" value="1"/>
</dbReference>
<dbReference type="SUPFAM" id="SSF141523">
    <property type="entry name" value="L,D-transpeptidase catalytic domain-like"/>
    <property type="match status" value="1"/>
</dbReference>
<dbReference type="PROSITE" id="PS51257">
    <property type="entry name" value="PROKAR_LIPOPROTEIN"/>
    <property type="match status" value="1"/>
</dbReference>
<dbReference type="AlphaFoldDB" id="A0A6J4KGY5"/>
<evidence type="ECO:0000256" key="7">
    <source>
        <dbReference type="ARBA" id="ARBA00022984"/>
    </source>
</evidence>
<evidence type="ECO:0000256" key="4">
    <source>
        <dbReference type="ARBA" id="ARBA00022679"/>
    </source>
</evidence>